<dbReference type="Pfam" id="PF13830">
    <property type="entry name" value="DUF4192"/>
    <property type="match status" value="1"/>
</dbReference>
<dbReference type="Proteomes" id="UP000237846">
    <property type="component" value="Unassembled WGS sequence"/>
</dbReference>
<keyword evidence="2" id="KW-1185">Reference proteome</keyword>
<protein>
    <submittedName>
        <fullName evidence="1">Uncharacterized protein DUF4192</fullName>
    </submittedName>
</protein>
<dbReference type="InterPro" id="IPR025447">
    <property type="entry name" value="DUF4192"/>
</dbReference>
<evidence type="ECO:0000313" key="2">
    <source>
        <dbReference type="Proteomes" id="UP000237846"/>
    </source>
</evidence>
<dbReference type="OrthoDB" id="3264463at2"/>
<dbReference type="RefSeq" id="WP_106251017.1">
    <property type="nucleotide sequence ID" value="NZ_PVZC01000008.1"/>
</dbReference>
<accession>A0A2T0PXH7</accession>
<dbReference type="EMBL" id="PVZC01000008">
    <property type="protein sequence ID" value="PRX96243.1"/>
    <property type="molecule type" value="Genomic_DNA"/>
</dbReference>
<dbReference type="AlphaFoldDB" id="A0A2T0PXH7"/>
<comment type="caution">
    <text evidence="1">The sequence shown here is derived from an EMBL/GenBank/DDBJ whole genome shotgun (WGS) entry which is preliminary data.</text>
</comment>
<name>A0A2T0PXH7_9ACTN</name>
<proteinExistence type="predicted"/>
<reference evidence="1 2" key="1">
    <citation type="submission" date="2018-03" db="EMBL/GenBank/DDBJ databases">
        <title>Genomic Encyclopedia of Archaeal and Bacterial Type Strains, Phase II (KMG-II): from individual species to whole genera.</title>
        <authorList>
            <person name="Goeker M."/>
        </authorList>
    </citation>
    <scope>NUCLEOTIDE SEQUENCE [LARGE SCALE GENOMIC DNA]</scope>
    <source>
        <strain evidence="1 2">DSM 45601</strain>
    </source>
</reference>
<organism evidence="1 2">
    <name type="scientific">Allonocardiopsis opalescens</name>
    <dbReference type="NCBI Taxonomy" id="1144618"/>
    <lineage>
        <taxon>Bacteria</taxon>
        <taxon>Bacillati</taxon>
        <taxon>Actinomycetota</taxon>
        <taxon>Actinomycetes</taxon>
        <taxon>Streptosporangiales</taxon>
        <taxon>Allonocardiopsis</taxon>
    </lineage>
</organism>
<sequence>MSTSPAAERAATLLHLSKPTDVLAAVPYVLGFRPEHSVVVLGLAGARSRSRFAGRADLPAPDDALGRYELAERFVAPFRVDGCDQAVVVGYGPAERADPAVRLVNQTLTLEGVRLREALRVENGRYWSYVCEVR</sequence>
<evidence type="ECO:0000313" key="1">
    <source>
        <dbReference type="EMBL" id="PRX96243.1"/>
    </source>
</evidence>
<gene>
    <name evidence="1" type="ORF">CLV72_108250</name>
</gene>